<evidence type="ECO:0000259" key="8">
    <source>
        <dbReference type="SMART" id="SM00479"/>
    </source>
</evidence>
<keyword evidence="4" id="KW-0378">Hydrolase</keyword>
<dbReference type="PANTHER" id="PTHR12801">
    <property type="entry name" value="RNA EXONUCLEASE REXO1 / RECO3 FAMILY MEMBER-RELATED"/>
    <property type="match status" value="1"/>
</dbReference>
<dbReference type="GO" id="GO:0005634">
    <property type="term" value="C:nucleus"/>
    <property type="evidence" value="ECO:0007669"/>
    <property type="project" value="UniProtKB-SubCell"/>
</dbReference>
<dbReference type="CDD" id="cd06145">
    <property type="entry name" value="REX1_like"/>
    <property type="match status" value="1"/>
</dbReference>
<feature type="region of interest" description="Disordered" evidence="7">
    <location>
        <begin position="1"/>
        <end position="58"/>
    </location>
</feature>
<evidence type="ECO:0000313" key="10">
    <source>
        <dbReference type="Proteomes" id="UP000695562"/>
    </source>
</evidence>
<keyword evidence="5" id="KW-0269">Exonuclease</keyword>
<dbReference type="SUPFAM" id="SSF53098">
    <property type="entry name" value="Ribonuclease H-like"/>
    <property type="match status" value="1"/>
</dbReference>
<keyword evidence="10" id="KW-1185">Reference proteome</keyword>
<dbReference type="InterPro" id="IPR034922">
    <property type="entry name" value="REX1-like_exo"/>
</dbReference>
<dbReference type="GO" id="GO:0003676">
    <property type="term" value="F:nucleic acid binding"/>
    <property type="evidence" value="ECO:0007669"/>
    <property type="project" value="InterPro"/>
</dbReference>
<keyword evidence="3" id="KW-0540">Nuclease</keyword>
<comment type="subcellular location">
    <subcellularLocation>
        <location evidence="1">Nucleus</location>
    </subcellularLocation>
</comment>
<dbReference type="InterPro" id="IPR047021">
    <property type="entry name" value="REXO1/3/4-like"/>
</dbReference>
<dbReference type="OrthoDB" id="17945at2759"/>
<evidence type="ECO:0000256" key="1">
    <source>
        <dbReference type="ARBA" id="ARBA00004123"/>
    </source>
</evidence>
<feature type="domain" description="Exonuclease" evidence="8">
    <location>
        <begin position="297"/>
        <end position="454"/>
    </location>
</feature>
<dbReference type="Proteomes" id="UP000695562">
    <property type="component" value="Unassembled WGS sequence"/>
</dbReference>
<dbReference type="Gene3D" id="3.30.420.10">
    <property type="entry name" value="Ribonuclease H-like superfamily/Ribonuclease H"/>
    <property type="match status" value="1"/>
</dbReference>
<comment type="caution">
    <text evidence="9">The sequence shown here is derived from an EMBL/GenBank/DDBJ whole genome shotgun (WGS) entry which is preliminary data.</text>
</comment>
<evidence type="ECO:0000256" key="4">
    <source>
        <dbReference type="ARBA" id="ARBA00022801"/>
    </source>
</evidence>
<dbReference type="SMART" id="SM00479">
    <property type="entry name" value="EXOIII"/>
    <property type="match status" value="1"/>
</dbReference>
<sequence>MKTTEPNSTEETSNNNKNNKNNNHNTNTTTSLPIESSPLSPNNNNTPKKKKKKRNLENSSTSYFNKFDCLDQSDDNCGDETKEMVKKNPQKKKKTNNISTNINKAPIRSTSTTSTSNPVIISNGKPDDNTKAGFAFMKNEITIKDIQHYIQWLMLRFKIGNPSWILTKQSPLIHKVVVANIGAFSSLMHTKLSLLTGKEIFSSTFRQEQKIELHLPNHNHVYDSLWNVKIQNKEKTDELLKEKVIEPKSFYMLSDDELIENGYLGMRDMKEGWAYTKYEDEQEEQAAEGADKNDDYEMLAIDCEMCRTCEGLELARISIINENKKVVLDEFVLPENPILDYLTQYSGITKKTLDNVTNRVSDIHKKLEKLITSKTILIGHSLENDLKAMKYIHKRVIDTSVLFPTGSSGKFPLKYLTKKYLYRVIQNRSSGHDSIEDAKAVLDLVKLKISKGRAFGTKFESFENLFNRIHKYEKKTTFIDRIDDIKQHTTSVVSCFNHETDADIVERACKQVKGSSDLISFQLSSLSDHFKSLEPPTINLNRISALLKEQEVIVDENGNEILNTITETTTTTTTTTSDSSSLTDKEISQIQSLDGISITPKVKGIVAELENQIKQVYDSLQENTLFILILGPGPLNEIKKFKNDGNKQNDYMLAVETAKEGLAFLTIK</sequence>
<evidence type="ECO:0000256" key="5">
    <source>
        <dbReference type="ARBA" id="ARBA00022839"/>
    </source>
</evidence>
<gene>
    <name evidence="9" type="ORF">CYY_005617</name>
</gene>
<evidence type="ECO:0000256" key="2">
    <source>
        <dbReference type="ARBA" id="ARBA00006357"/>
    </source>
</evidence>
<name>A0A8J4PT87_9MYCE</name>
<dbReference type="PANTHER" id="PTHR12801:SF115">
    <property type="entry name" value="FI18136P1-RELATED"/>
    <property type="match status" value="1"/>
</dbReference>
<comment type="similarity">
    <text evidence="2">Belongs to the REXO1/REXO3 family.</text>
</comment>
<feature type="compositionally biased region" description="Low complexity" evidence="7">
    <location>
        <begin position="1"/>
        <end position="46"/>
    </location>
</feature>
<dbReference type="EMBL" id="AJWJ01000229">
    <property type="protein sequence ID" value="KAF2073062.1"/>
    <property type="molecule type" value="Genomic_DNA"/>
</dbReference>
<organism evidence="9 10">
    <name type="scientific">Polysphondylium violaceum</name>
    <dbReference type="NCBI Taxonomy" id="133409"/>
    <lineage>
        <taxon>Eukaryota</taxon>
        <taxon>Amoebozoa</taxon>
        <taxon>Evosea</taxon>
        <taxon>Eumycetozoa</taxon>
        <taxon>Dictyostelia</taxon>
        <taxon>Dictyosteliales</taxon>
        <taxon>Dictyosteliaceae</taxon>
        <taxon>Polysphondylium</taxon>
    </lineage>
</organism>
<dbReference type="AlphaFoldDB" id="A0A8J4PT87"/>
<proteinExistence type="inferred from homology"/>
<dbReference type="GO" id="GO:0004527">
    <property type="term" value="F:exonuclease activity"/>
    <property type="evidence" value="ECO:0007669"/>
    <property type="project" value="UniProtKB-KW"/>
</dbReference>
<evidence type="ECO:0000256" key="7">
    <source>
        <dbReference type="SAM" id="MobiDB-lite"/>
    </source>
</evidence>
<keyword evidence="6" id="KW-0539">Nucleus</keyword>
<reference evidence="9" key="1">
    <citation type="submission" date="2020-01" db="EMBL/GenBank/DDBJ databases">
        <title>Development of genomics and gene disruption for Polysphondylium violaceum indicates a role for the polyketide synthase stlB in stalk morphogenesis.</title>
        <authorList>
            <person name="Narita B."/>
            <person name="Kawabe Y."/>
            <person name="Kin K."/>
            <person name="Saito T."/>
            <person name="Gibbs R."/>
            <person name="Kuspa A."/>
            <person name="Muzny D."/>
            <person name="Queller D."/>
            <person name="Richards S."/>
            <person name="Strassman J."/>
            <person name="Sucgang R."/>
            <person name="Worley K."/>
            <person name="Schaap P."/>
        </authorList>
    </citation>
    <scope>NUCLEOTIDE SEQUENCE</scope>
    <source>
        <strain evidence="9">QSvi11</strain>
    </source>
</reference>
<evidence type="ECO:0000256" key="6">
    <source>
        <dbReference type="ARBA" id="ARBA00023242"/>
    </source>
</evidence>
<evidence type="ECO:0000256" key="3">
    <source>
        <dbReference type="ARBA" id="ARBA00022722"/>
    </source>
</evidence>
<protein>
    <recommendedName>
        <fullName evidence="8">Exonuclease domain-containing protein</fullName>
    </recommendedName>
</protein>
<accession>A0A8J4PT87</accession>
<dbReference type="InterPro" id="IPR013520">
    <property type="entry name" value="Ribonucl_H"/>
</dbReference>
<dbReference type="FunFam" id="3.30.420.10:FF:000019">
    <property type="entry name" value="RNA exonuclease NEF-sp"/>
    <property type="match status" value="1"/>
</dbReference>
<dbReference type="InterPro" id="IPR036397">
    <property type="entry name" value="RNaseH_sf"/>
</dbReference>
<evidence type="ECO:0000313" key="9">
    <source>
        <dbReference type="EMBL" id="KAF2073062.1"/>
    </source>
</evidence>
<dbReference type="InterPro" id="IPR012337">
    <property type="entry name" value="RNaseH-like_sf"/>
</dbReference>